<dbReference type="GeneID" id="74308398"/>
<proteinExistence type="predicted"/>
<keyword evidence="1" id="KW-0812">Transmembrane</keyword>
<dbReference type="RefSeq" id="WP_257742183.1">
    <property type="nucleotide sequence ID" value="NZ_CP096115.1"/>
</dbReference>
<keyword evidence="1" id="KW-1133">Transmembrane helix</keyword>
<protein>
    <submittedName>
        <fullName evidence="2">Uncharacterized protein</fullName>
    </submittedName>
</protein>
<evidence type="ECO:0000256" key="1">
    <source>
        <dbReference type="SAM" id="Phobius"/>
    </source>
</evidence>
<evidence type="ECO:0000313" key="2">
    <source>
        <dbReference type="EMBL" id="UUX92033.1"/>
    </source>
</evidence>
<evidence type="ECO:0000313" key="3">
    <source>
        <dbReference type="Proteomes" id="UP001060368"/>
    </source>
</evidence>
<dbReference type="Proteomes" id="UP001060368">
    <property type="component" value="Chromosome"/>
</dbReference>
<name>A0A9E7PKV7_9EURY</name>
<dbReference type="EMBL" id="CP096115">
    <property type="protein sequence ID" value="UUX92033.1"/>
    <property type="molecule type" value="Genomic_DNA"/>
</dbReference>
<keyword evidence="1" id="KW-0472">Membrane</keyword>
<reference evidence="2" key="1">
    <citation type="submission" date="2022-04" db="EMBL/GenBank/DDBJ databases">
        <title>Complete genome of Methanoplanus endosymbiosus DSM 3599.</title>
        <authorList>
            <person name="Chen S.-C."/>
            <person name="You Y.-T."/>
            <person name="Zhou Y.-Z."/>
            <person name="Lai M.-C."/>
        </authorList>
    </citation>
    <scope>NUCLEOTIDE SEQUENCE</scope>
    <source>
        <strain evidence="2">DSM 3599</strain>
    </source>
</reference>
<dbReference type="KEGG" id="mend:L6E24_11815"/>
<organism evidence="2 3">
    <name type="scientific">Methanoplanus endosymbiosus</name>
    <dbReference type="NCBI Taxonomy" id="33865"/>
    <lineage>
        <taxon>Archaea</taxon>
        <taxon>Methanobacteriati</taxon>
        <taxon>Methanobacteriota</taxon>
        <taxon>Stenosarchaea group</taxon>
        <taxon>Methanomicrobia</taxon>
        <taxon>Methanomicrobiales</taxon>
        <taxon>Methanomicrobiaceae</taxon>
        <taxon>Methanoplanus</taxon>
    </lineage>
</organism>
<keyword evidence="3" id="KW-1185">Reference proteome</keyword>
<dbReference type="AlphaFoldDB" id="A0A9E7PKV7"/>
<feature type="transmembrane region" description="Helical" evidence="1">
    <location>
        <begin position="6"/>
        <end position="30"/>
    </location>
</feature>
<gene>
    <name evidence="2" type="ORF">L6E24_11815</name>
</gene>
<sequence>MGSLGISILLLYLGFPFFFMFLFIPLIPLFGREKREEKICPLCGYRTSGDEIFCPYDAEPLKES</sequence>
<accession>A0A9E7PKV7</accession>